<sequence length="77" mass="8604">MSTTSSEFTKGRAASPSTCKGGARMGRAAAVIEARRAEDGRHHYRAYRCGTCLQPNGTPAWHVRRLSLWRRLLTSER</sequence>
<dbReference type="Proteomes" id="UP000281955">
    <property type="component" value="Unassembled WGS sequence"/>
</dbReference>
<accession>A0A420XUP5</accession>
<evidence type="ECO:0000256" key="1">
    <source>
        <dbReference type="SAM" id="MobiDB-lite"/>
    </source>
</evidence>
<keyword evidence="3" id="KW-1185">Reference proteome</keyword>
<comment type="caution">
    <text evidence="2">The sequence shown here is derived from an EMBL/GenBank/DDBJ whole genome shotgun (WGS) entry which is preliminary data.</text>
</comment>
<evidence type="ECO:0000313" key="2">
    <source>
        <dbReference type="EMBL" id="RKS80548.1"/>
    </source>
</evidence>
<feature type="region of interest" description="Disordered" evidence="1">
    <location>
        <begin position="1"/>
        <end position="24"/>
    </location>
</feature>
<evidence type="ECO:0000313" key="3">
    <source>
        <dbReference type="Proteomes" id="UP000281955"/>
    </source>
</evidence>
<gene>
    <name evidence="2" type="ORF">CLV35_0985</name>
</gene>
<reference evidence="2 3" key="1">
    <citation type="submission" date="2018-10" db="EMBL/GenBank/DDBJ databases">
        <title>Genomic Encyclopedia of Archaeal and Bacterial Type Strains, Phase II (KMG-II): from individual species to whole genera.</title>
        <authorList>
            <person name="Goeker M."/>
        </authorList>
    </citation>
    <scope>NUCLEOTIDE SEQUENCE [LARGE SCALE GENOMIC DNA]</scope>
    <source>
        <strain evidence="2 3">RP-AC37</strain>
    </source>
</reference>
<dbReference type="EMBL" id="RBWV01000009">
    <property type="protein sequence ID" value="RKS80548.1"/>
    <property type="molecule type" value="Genomic_DNA"/>
</dbReference>
<dbReference type="InParanoid" id="A0A420XUP5"/>
<protein>
    <submittedName>
        <fullName evidence="2">Uncharacterized protein</fullName>
    </submittedName>
</protein>
<dbReference type="AlphaFoldDB" id="A0A420XUP5"/>
<proteinExistence type="predicted"/>
<name>A0A420XUP5_9ACTN</name>
<organism evidence="2 3">
    <name type="scientific">Motilibacter peucedani</name>
    <dbReference type="NCBI Taxonomy" id="598650"/>
    <lineage>
        <taxon>Bacteria</taxon>
        <taxon>Bacillati</taxon>
        <taxon>Actinomycetota</taxon>
        <taxon>Actinomycetes</taxon>
        <taxon>Motilibacterales</taxon>
        <taxon>Motilibacteraceae</taxon>
        <taxon>Motilibacter</taxon>
    </lineage>
</organism>
<dbReference type="RefSeq" id="WP_121192220.1">
    <property type="nucleotide sequence ID" value="NZ_RBWV01000009.1"/>
</dbReference>